<evidence type="ECO:0000313" key="2">
    <source>
        <dbReference type="Proteomes" id="UP000199467"/>
    </source>
</evidence>
<dbReference type="InterPro" id="IPR021055">
    <property type="entry name" value="T4BSS_IcmL/DotI"/>
</dbReference>
<proteinExistence type="predicted"/>
<accession>A0A1G6PQA3</accession>
<dbReference type="AlphaFoldDB" id="A0A1G6PQA3"/>
<organism evidence="1 2">
    <name type="scientific">Ectopseudomonas chengduensis</name>
    <dbReference type="NCBI Taxonomy" id="489632"/>
    <lineage>
        <taxon>Bacteria</taxon>
        <taxon>Pseudomonadati</taxon>
        <taxon>Pseudomonadota</taxon>
        <taxon>Gammaproteobacteria</taxon>
        <taxon>Pseudomonadales</taxon>
        <taxon>Pseudomonadaceae</taxon>
        <taxon>Ectopseudomonas</taxon>
    </lineage>
</organism>
<keyword evidence="2" id="KW-1185">Reference proteome</keyword>
<dbReference type="Pfam" id="PF11393">
    <property type="entry name" value="T4BSS_DotI_IcmL"/>
    <property type="match status" value="1"/>
</dbReference>
<dbReference type="RefSeq" id="WP_017362186.1">
    <property type="nucleotide sequence ID" value="NZ_FMZQ01000007.1"/>
</dbReference>
<evidence type="ECO:0000313" key="1">
    <source>
        <dbReference type="EMBL" id="SDC82151.1"/>
    </source>
</evidence>
<dbReference type="GeneID" id="57609173"/>
<dbReference type="CDD" id="cd16385">
    <property type="entry name" value="IcmL"/>
    <property type="match status" value="1"/>
</dbReference>
<name>A0A1G6PQA3_9GAMM</name>
<sequence>MTKAPNNAGADKNSAKASSDASLLDRVLDTQGIVALLNLGVVAGEELRRKNRYMVGLMACLALSLAFNVVLYNKVPEPKLLGETTDGRIRELPLLNAPMYSDAEILAWAEKCITTIYDLSYNDWEKHVQNETGCLSDSARSGFVGSLRQVGVLDYLTREKQGIAYATPQGAVLRKGWIAPQGYWQWVVEVPYRLTIEGKQRGSIELVMMMQIRRVSLTWRESGLWVANYKVTPKGSRP</sequence>
<dbReference type="Proteomes" id="UP000199467">
    <property type="component" value="Unassembled WGS sequence"/>
</dbReference>
<dbReference type="EMBL" id="FMZQ01000007">
    <property type="protein sequence ID" value="SDC82151.1"/>
    <property type="molecule type" value="Genomic_DNA"/>
</dbReference>
<gene>
    <name evidence="1" type="ORF">SAMN05216576_10733</name>
</gene>
<reference evidence="2" key="1">
    <citation type="submission" date="2016-10" db="EMBL/GenBank/DDBJ databases">
        <authorList>
            <person name="Varghese N."/>
            <person name="Submissions S."/>
        </authorList>
    </citation>
    <scope>NUCLEOTIDE SEQUENCE [LARGE SCALE GENOMIC DNA]</scope>
    <source>
        <strain evidence="2">DSM 26382</strain>
    </source>
</reference>
<protein>
    <submittedName>
        <fullName evidence="1">Macrophage killing protein with similarity to conjugation protein</fullName>
    </submittedName>
</protein>